<protein>
    <recommendedName>
        <fullName evidence="2">histidine kinase</fullName>
        <ecNumber evidence="2">2.7.13.3</ecNumber>
    </recommendedName>
</protein>
<dbReference type="Pfam" id="PF00512">
    <property type="entry name" value="HisKA"/>
    <property type="match status" value="1"/>
</dbReference>
<evidence type="ECO:0000256" key="2">
    <source>
        <dbReference type="ARBA" id="ARBA00012438"/>
    </source>
</evidence>
<dbReference type="Gene3D" id="1.10.287.130">
    <property type="match status" value="1"/>
</dbReference>
<keyword evidence="3" id="KW-0597">Phosphoprotein</keyword>
<dbReference type="SUPFAM" id="SSF55874">
    <property type="entry name" value="ATPase domain of HSP90 chaperone/DNA topoisomerase II/histidine kinase"/>
    <property type="match status" value="1"/>
</dbReference>
<dbReference type="RefSeq" id="WP_377102457.1">
    <property type="nucleotide sequence ID" value="NZ_JBHTHU010000022.1"/>
</dbReference>
<evidence type="ECO:0000256" key="4">
    <source>
        <dbReference type="ARBA" id="ARBA00022679"/>
    </source>
</evidence>
<dbReference type="InterPro" id="IPR036097">
    <property type="entry name" value="HisK_dim/P_sf"/>
</dbReference>
<feature type="transmembrane region" description="Helical" evidence="7">
    <location>
        <begin position="7"/>
        <end position="26"/>
    </location>
</feature>
<keyword evidence="4" id="KW-0808">Transferase</keyword>
<name>A0ABW2Z220_9SPHI</name>
<dbReference type="InterPro" id="IPR036890">
    <property type="entry name" value="HATPase_C_sf"/>
</dbReference>
<keyword evidence="7" id="KW-1133">Transmembrane helix</keyword>
<dbReference type="PROSITE" id="PS50109">
    <property type="entry name" value="HIS_KIN"/>
    <property type="match status" value="1"/>
</dbReference>
<keyword evidence="10" id="KW-1185">Reference proteome</keyword>
<dbReference type="EMBL" id="JBHTHU010000022">
    <property type="protein sequence ID" value="MFD0752113.1"/>
    <property type="molecule type" value="Genomic_DNA"/>
</dbReference>
<dbReference type="PRINTS" id="PR00344">
    <property type="entry name" value="BCTRLSENSOR"/>
</dbReference>
<keyword evidence="7" id="KW-0472">Membrane</keyword>
<dbReference type="InterPro" id="IPR003661">
    <property type="entry name" value="HisK_dim/P_dom"/>
</dbReference>
<organism evidence="9 10">
    <name type="scientific">Mucilaginibacter calamicampi</name>
    <dbReference type="NCBI Taxonomy" id="1302352"/>
    <lineage>
        <taxon>Bacteria</taxon>
        <taxon>Pseudomonadati</taxon>
        <taxon>Bacteroidota</taxon>
        <taxon>Sphingobacteriia</taxon>
        <taxon>Sphingobacteriales</taxon>
        <taxon>Sphingobacteriaceae</taxon>
        <taxon>Mucilaginibacter</taxon>
    </lineage>
</organism>
<accession>A0ABW2Z220</accession>
<evidence type="ECO:0000256" key="7">
    <source>
        <dbReference type="SAM" id="Phobius"/>
    </source>
</evidence>
<dbReference type="SMART" id="SM00387">
    <property type="entry name" value="HATPase_c"/>
    <property type="match status" value="1"/>
</dbReference>
<dbReference type="SMART" id="SM00388">
    <property type="entry name" value="HisKA"/>
    <property type="match status" value="1"/>
</dbReference>
<comment type="catalytic activity">
    <reaction evidence="1">
        <text>ATP + protein L-histidine = ADP + protein N-phospho-L-histidine.</text>
        <dbReference type="EC" id="2.7.13.3"/>
    </reaction>
</comment>
<evidence type="ECO:0000256" key="5">
    <source>
        <dbReference type="ARBA" id="ARBA00022777"/>
    </source>
</evidence>
<dbReference type="SUPFAM" id="SSF47384">
    <property type="entry name" value="Homodimeric domain of signal transducing histidine kinase"/>
    <property type="match status" value="1"/>
</dbReference>
<keyword evidence="6" id="KW-0902">Two-component regulatory system</keyword>
<comment type="caution">
    <text evidence="9">The sequence shown here is derived from an EMBL/GenBank/DDBJ whole genome shotgun (WGS) entry which is preliminary data.</text>
</comment>
<dbReference type="CDD" id="cd00075">
    <property type="entry name" value="HATPase"/>
    <property type="match status" value="1"/>
</dbReference>
<reference evidence="10" key="1">
    <citation type="journal article" date="2019" name="Int. J. Syst. Evol. Microbiol.">
        <title>The Global Catalogue of Microorganisms (GCM) 10K type strain sequencing project: providing services to taxonomists for standard genome sequencing and annotation.</title>
        <authorList>
            <consortium name="The Broad Institute Genomics Platform"/>
            <consortium name="The Broad Institute Genome Sequencing Center for Infectious Disease"/>
            <person name="Wu L."/>
            <person name="Ma J."/>
        </authorList>
    </citation>
    <scope>NUCLEOTIDE SEQUENCE [LARGE SCALE GENOMIC DNA]</scope>
    <source>
        <strain evidence="10">CCUG 63418</strain>
    </source>
</reference>
<feature type="transmembrane region" description="Helical" evidence="7">
    <location>
        <begin position="244"/>
        <end position="265"/>
    </location>
</feature>
<dbReference type="InterPro" id="IPR003594">
    <property type="entry name" value="HATPase_dom"/>
</dbReference>
<dbReference type="PANTHER" id="PTHR45453:SF1">
    <property type="entry name" value="PHOSPHATE REGULON SENSOR PROTEIN PHOR"/>
    <property type="match status" value="1"/>
</dbReference>
<evidence type="ECO:0000259" key="8">
    <source>
        <dbReference type="PROSITE" id="PS50109"/>
    </source>
</evidence>
<dbReference type="InterPro" id="IPR005467">
    <property type="entry name" value="His_kinase_dom"/>
</dbReference>
<gene>
    <name evidence="9" type="ORF">ACFQZS_18305</name>
</gene>
<keyword evidence="5 9" id="KW-0418">Kinase</keyword>
<evidence type="ECO:0000313" key="9">
    <source>
        <dbReference type="EMBL" id="MFD0752113.1"/>
    </source>
</evidence>
<evidence type="ECO:0000256" key="3">
    <source>
        <dbReference type="ARBA" id="ARBA00022553"/>
    </source>
</evidence>
<dbReference type="InterPro" id="IPR050351">
    <property type="entry name" value="BphY/WalK/GraS-like"/>
</dbReference>
<sequence>MQKNIRYVIFGCAIALTLVLLLQFYWITKYYKVNQNDFEKEVNLAFEDALKKEFSLRCDTIQALIEQRLMDTTEFKISSEYSNRHQRLMYTISNAHNLKDKFISSSFSFNGISTPLLPGDTVLKRMIARKFAYNMRTEDLENHMVYYRTQNLGNFVDSSVKKYDFDTSRLRPVLNRYLAERNIRVPYKFYFRRQDSTLNRGFNSKQTTAYPIITKAYPTYTQKPGQQYVRAMFTNPFSYVVSRMGLIFAASLIIIGVVAFSLIGLMRMLIKEKRLSAIKNDFISNITHEFKTPIATASAAIEALTNFDVLKDADKTQRYLSHSKNELAKLSLLVDKVLSSSLYDSKQFDIKPENIDADDAIQKIMEQFAAQPGKTVSWTYNNNAGTSNIQADKLYFEHAINNVIDNAVKYAGNDVTINIQTHLKNNFWLLTITDNGIGIEANNLPLVFEKFYRVPSGNKHLVKGHGLGLSYVKNIIERHGGWCSIASMPGKGTTLTLAWPV</sequence>
<dbReference type="EC" id="2.7.13.3" evidence="2"/>
<dbReference type="Pfam" id="PF02518">
    <property type="entry name" value="HATPase_c"/>
    <property type="match status" value="1"/>
</dbReference>
<evidence type="ECO:0000256" key="6">
    <source>
        <dbReference type="ARBA" id="ARBA00023012"/>
    </source>
</evidence>
<dbReference type="Proteomes" id="UP001596958">
    <property type="component" value="Unassembled WGS sequence"/>
</dbReference>
<dbReference type="Gene3D" id="3.30.565.10">
    <property type="entry name" value="Histidine kinase-like ATPase, C-terminal domain"/>
    <property type="match status" value="1"/>
</dbReference>
<dbReference type="InterPro" id="IPR004358">
    <property type="entry name" value="Sig_transdc_His_kin-like_C"/>
</dbReference>
<dbReference type="CDD" id="cd00082">
    <property type="entry name" value="HisKA"/>
    <property type="match status" value="1"/>
</dbReference>
<evidence type="ECO:0000256" key="1">
    <source>
        <dbReference type="ARBA" id="ARBA00000085"/>
    </source>
</evidence>
<evidence type="ECO:0000313" key="10">
    <source>
        <dbReference type="Proteomes" id="UP001596958"/>
    </source>
</evidence>
<feature type="domain" description="Histidine kinase" evidence="8">
    <location>
        <begin position="285"/>
        <end position="501"/>
    </location>
</feature>
<dbReference type="PANTHER" id="PTHR45453">
    <property type="entry name" value="PHOSPHATE REGULON SENSOR PROTEIN PHOR"/>
    <property type="match status" value="1"/>
</dbReference>
<proteinExistence type="predicted"/>
<keyword evidence="7" id="KW-0812">Transmembrane</keyword>
<dbReference type="GO" id="GO:0016301">
    <property type="term" value="F:kinase activity"/>
    <property type="evidence" value="ECO:0007669"/>
    <property type="project" value="UniProtKB-KW"/>
</dbReference>